<dbReference type="Pfam" id="PF03323">
    <property type="entry name" value="GerA"/>
    <property type="match status" value="1"/>
</dbReference>
<dbReference type="AlphaFoldDB" id="A0A3M8DWT3"/>
<keyword evidence="4" id="KW-1133">Transmembrane helix</keyword>
<feature type="transmembrane region" description="Helical" evidence="4">
    <location>
        <begin position="430"/>
        <end position="454"/>
    </location>
</feature>
<keyword evidence="2 4" id="KW-0472">Membrane</keyword>
<dbReference type="PIRSF" id="PIRSF005690">
    <property type="entry name" value="GerBA"/>
    <property type="match status" value="1"/>
</dbReference>
<evidence type="ECO:0000313" key="5">
    <source>
        <dbReference type="EMBL" id="RNB92552.1"/>
    </source>
</evidence>
<feature type="transmembrane region" description="Helical" evidence="4">
    <location>
        <begin position="400"/>
        <end position="418"/>
    </location>
</feature>
<dbReference type="EMBL" id="RHHQ01000003">
    <property type="protein sequence ID" value="RNB92552.1"/>
    <property type="molecule type" value="Genomic_DNA"/>
</dbReference>
<sequence length="525" mass="58502">MATKQQQKETPLHEMISYDVEALKQLPLSASLAENKKSLEGLFYECSDMVFREFIIEGTSTKALLVFIDGMVNTELVDTSLLRSLLIQEGQEADIQCLMEHSINATQLSILDNFGKMVLQVLNGDTILFVDGNDKAISVGYRGAEHRSVSEPETETVIRGPREGFNENIRTNTALLRRKLKTPRLKMKSIVIGDETHTNLVVAYLEGIVSPDLVEEVLARLKKIHVDGILESGYIEEFIQDDTWTLFPQIMHTERPDTVAASLLEGRISILVDGTPFALVVPSTFWSMMQASEDYYERWEISTLLRLLRILLLGVALFTPALYIAVTTFHQEMLPTSLMLSIAAARESIPFPAVVEALLMEIAFEALREAGIRLPRTIGQAVSILGALVVGQAAVQAGIVSAPVVIVVSTTGIATFVIPRFNLAIPIRMIRFPLMILASVLGIFGIILGFMFIVGHLCKLRSFGIPYFWPMGPMQFSEWKDSLIRNPIWQNMQRPVQLNAQNDTRVSEETHKEIADQGGMKGEKP</sequence>
<keyword evidence="4" id="KW-0812">Transmembrane</keyword>
<comment type="similarity">
    <text evidence="1">Belongs to the GerABKA family.</text>
</comment>
<dbReference type="PANTHER" id="PTHR22550:SF5">
    <property type="entry name" value="LEUCINE ZIPPER PROTEIN 4"/>
    <property type="match status" value="1"/>
</dbReference>
<dbReference type="RefSeq" id="WP_122916257.1">
    <property type="nucleotide sequence ID" value="NZ_RHHQ01000003.1"/>
</dbReference>
<dbReference type="OrthoDB" id="1726708at2"/>
<gene>
    <name evidence="5" type="ORF">EDM56_01435</name>
</gene>
<feature type="transmembrane region" description="Helical" evidence="4">
    <location>
        <begin position="307"/>
        <end position="329"/>
    </location>
</feature>
<feature type="compositionally biased region" description="Basic and acidic residues" evidence="3">
    <location>
        <begin position="505"/>
        <end position="525"/>
    </location>
</feature>
<accession>A0A3M8DWT3</accession>
<feature type="region of interest" description="Disordered" evidence="3">
    <location>
        <begin position="500"/>
        <end position="525"/>
    </location>
</feature>
<organism evidence="5 6">
    <name type="scientific">Brevibacillus fluminis</name>
    <dbReference type="NCBI Taxonomy" id="511487"/>
    <lineage>
        <taxon>Bacteria</taxon>
        <taxon>Bacillati</taxon>
        <taxon>Bacillota</taxon>
        <taxon>Bacilli</taxon>
        <taxon>Bacillales</taxon>
        <taxon>Paenibacillaceae</taxon>
        <taxon>Brevibacillus</taxon>
    </lineage>
</organism>
<evidence type="ECO:0000256" key="2">
    <source>
        <dbReference type="ARBA" id="ARBA00023136"/>
    </source>
</evidence>
<evidence type="ECO:0000256" key="3">
    <source>
        <dbReference type="SAM" id="MobiDB-lite"/>
    </source>
</evidence>
<evidence type="ECO:0000256" key="4">
    <source>
        <dbReference type="SAM" id="Phobius"/>
    </source>
</evidence>
<protein>
    <submittedName>
        <fullName evidence="5">Spore germination protein</fullName>
    </submittedName>
</protein>
<comment type="caution">
    <text evidence="5">The sequence shown here is derived from an EMBL/GenBank/DDBJ whole genome shotgun (WGS) entry which is preliminary data.</text>
</comment>
<dbReference type="PANTHER" id="PTHR22550">
    <property type="entry name" value="SPORE GERMINATION PROTEIN"/>
    <property type="match status" value="1"/>
</dbReference>
<evidence type="ECO:0000256" key="1">
    <source>
        <dbReference type="ARBA" id="ARBA00005278"/>
    </source>
</evidence>
<reference evidence="5 6" key="1">
    <citation type="submission" date="2018-10" db="EMBL/GenBank/DDBJ databases">
        <title>Phylogenomics of Brevibacillus.</title>
        <authorList>
            <person name="Dunlap C."/>
        </authorList>
    </citation>
    <scope>NUCLEOTIDE SEQUENCE [LARGE SCALE GENOMIC DNA]</scope>
    <source>
        <strain evidence="5 6">JCM 15716</strain>
    </source>
</reference>
<dbReference type="InterPro" id="IPR050768">
    <property type="entry name" value="UPF0353/GerABKA_families"/>
</dbReference>
<keyword evidence="6" id="KW-1185">Reference proteome</keyword>
<dbReference type="GO" id="GO:0016020">
    <property type="term" value="C:membrane"/>
    <property type="evidence" value="ECO:0007669"/>
    <property type="project" value="InterPro"/>
</dbReference>
<dbReference type="GO" id="GO:0009847">
    <property type="term" value="P:spore germination"/>
    <property type="evidence" value="ECO:0007669"/>
    <property type="project" value="InterPro"/>
</dbReference>
<dbReference type="Proteomes" id="UP000271031">
    <property type="component" value="Unassembled WGS sequence"/>
</dbReference>
<name>A0A3M8DWT3_9BACL</name>
<proteinExistence type="inferred from homology"/>
<dbReference type="InterPro" id="IPR004995">
    <property type="entry name" value="Spore_Ger"/>
</dbReference>
<evidence type="ECO:0000313" key="6">
    <source>
        <dbReference type="Proteomes" id="UP000271031"/>
    </source>
</evidence>